<dbReference type="InterPro" id="IPR036791">
    <property type="entry name" value="Ribosomal_bL9_C_sf"/>
</dbReference>
<dbReference type="AlphaFoldDB" id="A0A2X0LH40"/>
<dbReference type="GO" id="GO:0003735">
    <property type="term" value="F:structural constituent of ribosome"/>
    <property type="evidence" value="ECO:0007669"/>
    <property type="project" value="InterPro"/>
</dbReference>
<dbReference type="Proteomes" id="UP000249723">
    <property type="component" value="Unassembled WGS sequence"/>
</dbReference>
<evidence type="ECO:0000313" key="4">
    <source>
        <dbReference type="Proteomes" id="UP000249723"/>
    </source>
</evidence>
<dbReference type="EMBL" id="FMWP01000095">
    <property type="protein sequence ID" value="SCZ98221.1"/>
    <property type="molecule type" value="Genomic_DNA"/>
</dbReference>
<dbReference type="Pfam" id="PF03948">
    <property type="entry name" value="Ribosomal_L9_C"/>
    <property type="match status" value="1"/>
</dbReference>
<protein>
    <recommendedName>
        <fullName evidence="1">50S ribosomal protein L9, chloroplastic</fullName>
    </recommendedName>
</protein>
<dbReference type="InterPro" id="IPR020069">
    <property type="entry name" value="Ribosomal_bL9_C"/>
</dbReference>
<evidence type="ECO:0000313" key="3">
    <source>
        <dbReference type="EMBL" id="SCZ98221.1"/>
    </source>
</evidence>
<dbReference type="GO" id="GO:0005840">
    <property type="term" value="C:ribosome"/>
    <property type="evidence" value="ECO:0007669"/>
    <property type="project" value="InterPro"/>
</dbReference>
<name>A0A2X0LH40_9BASI</name>
<dbReference type="InterPro" id="IPR000244">
    <property type="entry name" value="Ribosomal_bL9"/>
</dbReference>
<keyword evidence="4" id="KW-1185">Reference proteome</keyword>
<dbReference type="PANTHER" id="PTHR21368">
    <property type="entry name" value="50S RIBOSOMAL PROTEIN L9"/>
    <property type="match status" value="1"/>
</dbReference>
<reference evidence="4" key="1">
    <citation type="submission" date="2016-10" db="EMBL/GenBank/DDBJ databases">
        <authorList>
            <person name="Jeantristanb JTB J.-T."/>
            <person name="Ricardo R."/>
        </authorList>
    </citation>
    <scope>NUCLEOTIDE SEQUENCE [LARGE SCALE GENOMIC DNA]</scope>
</reference>
<dbReference type="STRING" id="289078.A0A2X0LH40"/>
<dbReference type="Gene3D" id="3.10.430.100">
    <property type="entry name" value="Ribosomal protein L9, C-terminal domain"/>
    <property type="match status" value="1"/>
</dbReference>
<feature type="domain" description="Large ribosomal subunit protein bL9 C-terminal" evidence="2">
    <location>
        <begin position="138"/>
        <end position="221"/>
    </location>
</feature>
<accession>A0A2X0LH40</accession>
<gene>
    <name evidence="3" type="ORF">BZ3500_MVSOF-1268-A1-R1_CHR3-2G06229</name>
</gene>
<dbReference type="OrthoDB" id="5555409at2759"/>
<evidence type="ECO:0000256" key="1">
    <source>
        <dbReference type="ARBA" id="ARBA00035427"/>
    </source>
</evidence>
<proteinExistence type="predicted"/>
<organism evidence="3 4">
    <name type="scientific">Microbotryum saponariae</name>
    <dbReference type="NCBI Taxonomy" id="289078"/>
    <lineage>
        <taxon>Eukaryota</taxon>
        <taxon>Fungi</taxon>
        <taxon>Dikarya</taxon>
        <taxon>Basidiomycota</taxon>
        <taxon>Pucciniomycotina</taxon>
        <taxon>Microbotryomycetes</taxon>
        <taxon>Microbotryales</taxon>
        <taxon>Microbotryaceae</taxon>
        <taxon>Microbotryum</taxon>
    </lineage>
</organism>
<dbReference type="GO" id="GO:0006412">
    <property type="term" value="P:translation"/>
    <property type="evidence" value="ECO:0007669"/>
    <property type="project" value="InterPro"/>
</dbReference>
<sequence>MSLFSRATRTVCNRCQFEQKRFAHKLVEIELLSTVPSVGRRGERHPVSRGFARHLYGRGQALLVLNGRPASAVQDMMRSETRREATIIKSGRAKAAKADTESSVLNAGNVLDEIVDRQPTLLQREENVFDLLKHISTLEFTRLTHQDSDALFGSVTTADILTELRSKGINLESTAASVQLEAEDETSNSIEKNRIKRLGSFECVVAFKESDQNHRLKIEVVKRST</sequence>
<dbReference type="SUPFAM" id="SSF55653">
    <property type="entry name" value="Ribosomal protein L9 C-domain"/>
    <property type="match status" value="1"/>
</dbReference>
<evidence type="ECO:0000259" key="2">
    <source>
        <dbReference type="Pfam" id="PF03948"/>
    </source>
</evidence>